<feature type="region of interest" description="Disordered" evidence="1">
    <location>
        <begin position="87"/>
        <end position="219"/>
    </location>
</feature>
<sequence>MDQTPSSVSDKGKQRATATLEVEDEEERHARMQELFRRLETSSTPQQGVDGPPKFDFGDRSTFPVPPSELLARVQAFLPQLAASNAELSRRAQEDPHSVDIENVDDDEQVIEMSLGLGVLEAKREGVQSSDEDGSADEDMSASSSSSSLSSDSSSEDDSSETDSDSHSDSGSDGDTRMEGVSSSALSPRPIKPLPHRTAKPSIVVLGEDTSDTPAKTER</sequence>
<protein>
    <submittedName>
        <fullName evidence="2">Uncharacterized protein</fullName>
    </submittedName>
</protein>
<keyword evidence="3" id="KW-1185">Reference proteome</keyword>
<feature type="compositionally biased region" description="Acidic residues" evidence="1">
    <location>
        <begin position="154"/>
        <end position="163"/>
    </location>
</feature>
<evidence type="ECO:0000256" key="1">
    <source>
        <dbReference type="SAM" id="MobiDB-lite"/>
    </source>
</evidence>
<name>A0A8E2AWX5_9APHY</name>
<dbReference type="GO" id="GO:0000492">
    <property type="term" value="P:box C/D snoRNP assembly"/>
    <property type="evidence" value="ECO:0007669"/>
    <property type="project" value="InterPro"/>
</dbReference>
<feature type="compositionally biased region" description="Low complexity" evidence="1">
    <location>
        <begin position="141"/>
        <end position="153"/>
    </location>
</feature>
<dbReference type="InterPro" id="IPR027921">
    <property type="entry name" value="NOPCHAP1"/>
</dbReference>
<feature type="compositionally biased region" description="Basic and acidic residues" evidence="1">
    <location>
        <begin position="88"/>
        <end position="100"/>
    </location>
</feature>
<dbReference type="EMBL" id="KV722369">
    <property type="protein sequence ID" value="OCH92446.1"/>
    <property type="molecule type" value="Genomic_DNA"/>
</dbReference>
<organism evidence="2 3">
    <name type="scientific">Obba rivulosa</name>
    <dbReference type="NCBI Taxonomy" id="1052685"/>
    <lineage>
        <taxon>Eukaryota</taxon>
        <taxon>Fungi</taxon>
        <taxon>Dikarya</taxon>
        <taxon>Basidiomycota</taxon>
        <taxon>Agaricomycotina</taxon>
        <taxon>Agaricomycetes</taxon>
        <taxon>Polyporales</taxon>
        <taxon>Gelatoporiaceae</taxon>
        <taxon>Obba</taxon>
    </lineage>
</organism>
<accession>A0A8E2AWX5</accession>
<reference evidence="2 3" key="1">
    <citation type="submission" date="2016-07" db="EMBL/GenBank/DDBJ databases">
        <title>Draft genome of the white-rot fungus Obba rivulosa 3A-2.</title>
        <authorList>
            <consortium name="DOE Joint Genome Institute"/>
            <person name="Miettinen O."/>
            <person name="Riley R."/>
            <person name="Acob R."/>
            <person name="Barry K."/>
            <person name="Cullen D."/>
            <person name="De Vries R."/>
            <person name="Hainaut M."/>
            <person name="Hatakka A."/>
            <person name="Henrissat B."/>
            <person name="Hilden K."/>
            <person name="Kuo R."/>
            <person name="Labutti K."/>
            <person name="Lipzen A."/>
            <person name="Makela M.R."/>
            <person name="Sandor L."/>
            <person name="Spatafora J.W."/>
            <person name="Grigoriev I.V."/>
            <person name="Hibbett D.S."/>
        </authorList>
    </citation>
    <scope>NUCLEOTIDE SEQUENCE [LARGE SCALE GENOMIC DNA]</scope>
    <source>
        <strain evidence="2 3">3A-2</strain>
    </source>
</reference>
<feature type="compositionally biased region" description="Basic and acidic residues" evidence="1">
    <location>
        <begin position="27"/>
        <end position="40"/>
    </location>
</feature>
<dbReference type="Proteomes" id="UP000250043">
    <property type="component" value="Unassembled WGS sequence"/>
</dbReference>
<feature type="region of interest" description="Disordered" evidence="1">
    <location>
        <begin position="1"/>
        <end position="62"/>
    </location>
</feature>
<dbReference type="PANTHER" id="PTHR28674">
    <property type="entry name" value="SIMILAR TO DNA SEGMENT, CHR 10, WAYNE STATE UNIVERSITY 102,-EXPRESSED"/>
    <property type="match status" value="1"/>
</dbReference>
<evidence type="ECO:0000313" key="3">
    <source>
        <dbReference type="Proteomes" id="UP000250043"/>
    </source>
</evidence>
<dbReference type="PANTHER" id="PTHR28674:SF1">
    <property type="entry name" value="NOP PROTEIN CHAPERONE 1"/>
    <property type="match status" value="1"/>
</dbReference>
<dbReference type="Pfam" id="PF15370">
    <property type="entry name" value="NOPCHAP1"/>
    <property type="match status" value="1"/>
</dbReference>
<proteinExistence type="predicted"/>
<dbReference type="OrthoDB" id="1112980at2759"/>
<feature type="compositionally biased region" description="Acidic residues" evidence="1">
    <location>
        <begin position="130"/>
        <end position="140"/>
    </location>
</feature>
<evidence type="ECO:0000313" key="2">
    <source>
        <dbReference type="EMBL" id="OCH92446.1"/>
    </source>
</evidence>
<feature type="compositionally biased region" description="Basic and acidic residues" evidence="1">
    <location>
        <begin position="164"/>
        <end position="178"/>
    </location>
</feature>
<dbReference type="AlphaFoldDB" id="A0A8E2AWX5"/>
<dbReference type="GO" id="GO:0062064">
    <property type="term" value="F:box C/D methylation guide snoRNP complex binding"/>
    <property type="evidence" value="ECO:0007669"/>
    <property type="project" value="TreeGrafter"/>
</dbReference>
<gene>
    <name evidence="2" type="ORF">OBBRIDRAFT_791325</name>
</gene>